<feature type="compositionally biased region" description="Pro residues" evidence="1">
    <location>
        <begin position="32"/>
        <end position="42"/>
    </location>
</feature>
<dbReference type="InterPro" id="IPR032675">
    <property type="entry name" value="LRR_dom_sf"/>
</dbReference>
<evidence type="ECO:0000313" key="2">
    <source>
        <dbReference type="EMBL" id="CAL0325503.1"/>
    </source>
</evidence>
<dbReference type="AlphaFoldDB" id="A0AAV1XV35"/>
<comment type="caution">
    <text evidence="2">The sequence shown here is derived from an EMBL/GenBank/DDBJ whole genome shotgun (WGS) entry which is preliminary data.</text>
</comment>
<feature type="compositionally biased region" description="Basic residues" evidence="1">
    <location>
        <begin position="87"/>
        <end position="98"/>
    </location>
</feature>
<proteinExistence type="predicted"/>
<dbReference type="SMART" id="SM00367">
    <property type="entry name" value="LRR_CC"/>
    <property type="match status" value="6"/>
</dbReference>
<reference evidence="2 3" key="1">
    <citation type="submission" date="2024-03" db="EMBL/GenBank/DDBJ databases">
        <authorList>
            <person name="Martinez-Hernandez J."/>
        </authorList>
    </citation>
    <scope>NUCLEOTIDE SEQUENCE [LARGE SCALE GENOMIC DNA]</scope>
</reference>
<dbReference type="PANTHER" id="PTHR13318">
    <property type="entry name" value="PARTNER OF PAIRED, ISOFORM B-RELATED"/>
    <property type="match status" value="1"/>
</dbReference>
<protein>
    <recommendedName>
        <fullName evidence="4">Rad7</fullName>
    </recommendedName>
</protein>
<evidence type="ECO:0008006" key="4">
    <source>
        <dbReference type="Google" id="ProtNLM"/>
    </source>
</evidence>
<sequence>MAKSNSTTPPSSPIFIDPTIDDAHHNNTNNNPSPPHSTPDPLSPRLRNILSHFYKDRSPSDFEFSTFRRRYHPPPTLHFSASSSSRYRNRSSPSKRIRITQDQELHEDETDDFNLGFQSQRDNLDEFGGDPRGKRKLGHSDSSEEADDDDDDDDDDDGGGGGGGDYYYGEVGIRRFAREEKAKSPVVEIDFVPQNFQDDEVAAEESDNPDSNNDVPLQNIVPHNNYEQREIENRRNRFREVAKENASKIAHFQPTPDVDNEKVEMEIFDSSTPFSKAMKIIEERDRKKKSRTGLWVPQKSQQDSRFSVPLTLLELCLQTLAKHADAIVSLDGIPDFLRHKLSQLLCDSRKMNIQYFELLVSGSPTEIRLRDCSWLLEDQFTKFCQTCDTSNLKVLQLDQCGRCVPDYALPVTLAESPSWLPRLTSLSLSGACRLSDKGLQVLVSYAPALRSINLSQCSLLTPASVKTLAESLGSLLKELYLDDCQNMDAARILPALKKLVHLEVLSLAGIQSVSDEFIKDYIVACGYNMKELVLKDCIKLTDASTKVIAEHCPVLFALDLMNLSKLTDVSIGHLTNSRQTLHTLKLCRNPFRVLTACKIDFFQFPTAEQINFFLHCSDEAIAAFMDIHGGTMKELSLNNIRKVGHHTTLSLASRGKNLRTLDLSWCRNLTDNELGLIVDSCFSLRLLKLFGCTQVTDVFLKGHSNPEIQIIGLKMSPLLQNIKMPGPLQGALRYHQPQ</sequence>
<accession>A0AAV1XV35</accession>
<keyword evidence="3" id="KW-1185">Reference proteome</keyword>
<dbReference type="Proteomes" id="UP001497480">
    <property type="component" value="Unassembled WGS sequence"/>
</dbReference>
<dbReference type="SUPFAM" id="SSF52047">
    <property type="entry name" value="RNI-like"/>
    <property type="match status" value="2"/>
</dbReference>
<dbReference type="GO" id="GO:0031146">
    <property type="term" value="P:SCF-dependent proteasomal ubiquitin-dependent protein catabolic process"/>
    <property type="evidence" value="ECO:0007669"/>
    <property type="project" value="TreeGrafter"/>
</dbReference>
<dbReference type="GO" id="GO:0019005">
    <property type="term" value="C:SCF ubiquitin ligase complex"/>
    <property type="evidence" value="ECO:0007669"/>
    <property type="project" value="TreeGrafter"/>
</dbReference>
<feature type="region of interest" description="Disordered" evidence="1">
    <location>
        <begin position="66"/>
        <end position="167"/>
    </location>
</feature>
<dbReference type="Gene3D" id="3.80.10.10">
    <property type="entry name" value="Ribonuclease Inhibitor"/>
    <property type="match status" value="3"/>
</dbReference>
<feature type="compositionally biased region" description="Acidic residues" evidence="1">
    <location>
        <begin position="143"/>
        <end position="158"/>
    </location>
</feature>
<gene>
    <name evidence="2" type="ORF">LLUT_LOCUS26563</name>
</gene>
<dbReference type="EMBL" id="CAXHTB010000018">
    <property type="protein sequence ID" value="CAL0325503.1"/>
    <property type="molecule type" value="Genomic_DNA"/>
</dbReference>
<evidence type="ECO:0000313" key="3">
    <source>
        <dbReference type="Proteomes" id="UP001497480"/>
    </source>
</evidence>
<organism evidence="2 3">
    <name type="scientific">Lupinus luteus</name>
    <name type="common">European yellow lupine</name>
    <dbReference type="NCBI Taxonomy" id="3873"/>
    <lineage>
        <taxon>Eukaryota</taxon>
        <taxon>Viridiplantae</taxon>
        <taxon>Streptophyta</taxon>
        <taxon>Embryophyta</taxon>
        <taxon>Tracheophyta</taxon>
        <taxon>Spermatophyta</taxon>
        <taxon>Magnoliopsida</taxon>
        <taxon>eudicotyledons</taxon>
        <taxon>Gunneridae</taxon>
        <taxon>Pentapetalae</taxon>
        <taxon>rosids</taxon>
        <taxon>fabids</taxon>
        <taxon>Fabales</taxon>
        <taxon>Fabaceae</taxon>
        <taxon>Papilionoideae</taxon>
        <taxon>50 kb inversion clade</taxon>
        <taxon>genistoids sensu lato</taxon>
        <taxon>core genistoids</taxon>
        <taxon>Genisteae</taxon>
        <taxon>Lupinus</taxon>
    </lineage>
</organism>
<name>A0AAV1XV35_LUPLU</name>
<dbReference type="FunFam" id="3.80.10.10:FF:001486">
    <property type="entry name" value="DNA repair protein rhp7 isoform A"/>
    <property type="match status" value="1"/>
</dbReference>
<feature type="region of interest" description="Disordered" evidence="1">
    <location>
        <begin position="1"/>
        <end position="46"/>
    </location>
</feature>
<evidence type="ECO:0000256" key="1">
    <source>
        <dbReference type="SAM" id="MobiDB-lite"/>
    </source>
</evidence>
<dbReference type="InterPro" id="IPR006553">
    <property type="entry name" value="Leu-rich_rpt_Cys-con_subtyp"/>
</dbReference>
<dbReference type="PANTHER" id="PTHR13318:SF101">
    <property type="entry name" value="F-BOX_LRR PROTEIN"/>
    <property type="match status" value="1"/>
</dbReference>